<dbReference type="InterPro" id="IPR036890">
    <property type="entry name" value="HATPase_C_sf"/>
</dbReference>
<keyword evidence="9 17" id="KW-0418">Kinase</keyword>
<evidence type="ECO:0000256" key="14">
    <source>
        <dbReference type="SAM" id="Phobius"/>
    </source>
</evidence>
<evidence type="ECO:0000256" key="11">
    <source>
        <dbReference type="ARBA" id="ARBA00022989"/>
    </source>
</evidence>
<keyword evidence="7 14" id="KW-0812">Transmembrane</keyword>
<dbReference type="Gene3D" id="1.10.287.130">
    <property type="match status" value="1"/>
</dbReference>
<keyword evidence="6" id="KW-0808">Transferase</keyword>
<evidence type="ECO:0000256" key="2">
    <source>
        <dbReference type="ARBA" id="ARBA00004651"/>
    </source>
</evidence>
<evidence type="ECO:0000256" key="7">
    <source>
        <dbReference type="ARBA" id="ARBA00022692"/>
    </source>
</evidence>
<evidence type="ECO:0000256" key="12">
    <source>
        <dbReference type="ARBA" id="ARBA00023012"/>
    </source>
</evidence>
<evidence type="ECO:0000256" key="8">
    <source>
        <dbReference type="ARBA" id="ARBA00022741"/>
    </source>
</evidence>
<evidence type="ECO:0000313" key="18">
    <source>
        <dbReference type="Proteomes" id="UP000626244"/>
    </source>
</evidence>
<name>A0A8J3ANE5_9BACI</name>
<organism evidence="17 18">
    <name type="scientific">Gottfriedia solisilvae</name>
    <dbReference type="NCBI Taxonomy" id="1516104"/>
    <lineage>
        <taxon>Bacteria</taxon>
        <taxon>Bacillati</taxon>
        <taxon>Bacillota</taxon>
        <taxon>Bacilli</taxon>
        <taxon>Bacillales</taxon>
        <taxon>Bacillaceae</taxon>
        <taxon>Gottfriedia</taxon>
    </lineage>
</organism>
<dbReference type="CDD" id="cd00075">
    <property type="entry name" value="HATPase"/>
    <property type="match status" value="1"/>
</dbReference>
<comment type="catalytic activity">
    <reaction evidence="1">
        <text>ATP + protein L-histidine = ADP + protein N-phospho-L-histidine.</text>
        <dbReference type="EC" id="2.7.13.3"/>
    </reaction>
</comment>
<keyword evidence="13 14" id="KW-0472">Membrane</keyword>
<dbReference type="GO" id="GO:0000155">
    <property type="term" value="F:phosphorelay sensor kinase activity"/>
    <property type="evidence" value="ECO:0007669"/>
    <property type="project" value="InterPro"/>
</dbReference>
<dbReference type="PROSITE" id="PS50885">
    <property type="entry name" value="HAMP"/>
    <property type="match status" value="1"/>
</dbReference>
<dbReference type="InterPro" id="IPR050398">
    <property type="entry name" value="HssS/ArlS-like"/>
</dbReference>
<dbReference type="PROSITE" id="PS50109">
    <property type="entry name" value="HIS_KIN"/>
    <property type="match status" value="1"/>
</dbReference>
<dbReference type="Gene3D" id="3.30.565.10">
    <property type="entry name" value="Histidine kinase-like ATPase, C-terminal domain"/>
    <property type="match status" value="1"/>
</dbReference>
<feature type="transmembrane region" description="Helical" evidence="14">
    <location>
        <begin position="173"/>
        <end position="196"/>
    </location>
</feature>
<dbReference type="RefSeq" id="WP_174567295.1">
    <property type="nucleotide sequence ID" value="NZ_BMHB01000002.1"/>
</dbReference>
<accession>A0A8J3ANE5</accession>
<comment type="subcellular location">
    <subcellularLocation>
        <location evidence="2">Cell membrane</location>
        <topology evidence="2">Multi-pass membrane protein</topology>
    </subcellularLocation>
</comment>
<feature type="domain" description="Histidine kinase" evidence="15">
    <location>
        <begin position="265"/>
        <end position="485"/>
    </location>
</feature>
<dbReference type="SMART" id="SM00304">
    <property type="entry name" value="HAMP"/>
    <property type="match status" value="1"/>
</dbReference>
<evidence type="ECO:0000256" key="4">
    <source>
        <dbReference type="ARBA" id="ARBA00022475"/>
    </source>
</evidence>
<dbReference type="CDD" id="cd06225">
    <property type="entry name" value="HAMP"/>
    <property type="match status" value="1"/>
</dbReference>
<dbReference type="Pfam" id="PF00512">
    <property type="entry name" value="HisKA"/>
    <property type="match status" value="1"/>
</dbReference>
<dbReference type="InterPro" id="IPR003661">
    <property type="entry name" value="HisK_dim/P_dom"/>
</dbReference>
<evidence type="ECO:0000259" key="16">
    <source>
        <dbReference type="PROSITE" id="PS50885"/>
    </source>
</evidence>
<keyword evidence="4" id="KW-1003">Cell membrane</keyword>
<dbReference type="GO" id="GO:0005886">
    <property type="term" value="C:plasma membrane"/>
    <property type="evidence" value="ECO:0007669"/>
    <property type="project" value="UniProtKB-SubCell"/>
</dbReference>
<evidence type="ECO:0000256" key="9">
    <source>
        <dbReference type="ARBA" id="ARBA00022777"/>
    </source>
</evidence>
<keyword evidence="18" id="KW-1185">Reference proteome</keyword>
<dbReference type="SUPFAM" id="SSF158472">
    <property type="entry name" value="HAMP domain-like"/>
    <property type="match status" value="1"/>
</dbReference>
<dbReference type="SMART" id="SM00387">
    <property type="entry name" value="HATPase_c"/>
    <property type="match status" value="1"/>
</dbReference>
<feature type="transmembrane region" description="Helical" evidence="14">
    <location>
        <begin position="12"/>
        <end position="33"/>
    </location>
</feature>
<dbReference type="InterPro" id="IPR036097">
    <property type="entry name" value="HisK_dim/P_sf"/>
</dbReference>
<dbReference type="Proteomes" id="UP000626244">
    <property type="component" value="Unassembled WGS sequence"/>
</dbReference>
<dbReference type="GO" id="GO:0005524">
    <property type="term" value="F:ATP binding"/>
    <property type="evidence" value="ECO:0007669"/>
    <property type="project" value="UniProtKB-KW"/>
</dbReference>
<reference evidence="18" key="1">
    <citation type="journal article" date="2019" name="Int. J. Syst. Evol. Microbiol.">
        <title>The Global Catalogue of Microorganisms (GCM) 10K type strain sequencing project: providing services to taxonomists for standard genome sequencing and annotation.</title>
        <authorList>
            <consortium name="The Broad Institute Genomics Platform"/>
            <consortium name="The Broad Institute Genome Sequencing Center for Infectious Disease"/>
            <person name="Wu L."/>
            <person name="Ma J."/>
        </authorList>
    </citation>
    <scope>NUCLEOTIDE SEQUENCE [LARGE SCALE GENOMIC DNA]</scope>
    <source>
        <strain evidence="18">CGMCC 1.14993</strain>
    </source>
</reference>
<dbReference type="PANTHER" id="PTHR45528">
    <property type="entry name" value="SENSOR HISTIDINE KINASE CPXA"/>
    <property type="match status" value="1"/>
</dbReference>
<keyword evidence="11 14" id="KW-1133">Transmembrane helix</keyword>
<protein>
    <recommendedName>
        <fullName evidence="3">histidine kinase</fullName>
        <ecNumber evidence="3">2.7.13.3</ecNumber>
    </recommendedName>
</protein>
<dbReference type="FunFam" id="3.30.565.10:FF:000006">
    <property type="entry name" value="Sensor histidine kinase WalK"/>
    <property type="match status" value="1"/>
</dbReference>
<dbReference type="PRINTS" id="PR00344">
    <property type="entry name" value="BCTRLSENSOR"/>
</dbReference>
<keyword evidence="12" id="KW-0902">Two-component regulatory system</keyword>
<dbReference type="Pfam" id="PF02518">
    <property type="entry name" value="HATPase_c"/>
    <property type="match status" value="1"/>
</dbReference>
<dbReference type="InterPro" id="IPR005467">
    <property type="entry name" value="His_kinase_dom"/>
</dbReference>
<dbReference type="AlphaFoldDB" id="A0A8J3ANE5"/>
<gene>
    <name evidence="17" type="ORF">GCM10007380_35860</name>
</gene>
<dbReference type="FunFam" id="1.10.287.130:FF:000001">
    <property type="entry name" value="Two-component sensor histidine kinase"/>
    <property type="match status" value="1"/>
</dbReference>
<dbReference type="Pfam" id="PF00672">
    <property type="entry name" value="HAMP"/>
    <property type="match status" value="1"/>
</dbReference>
<feature type="domain" description="HAMP" evidence="16">
    <location>
        <begin position="198"/>
        <end position="250"/>
    </location>
</feature>
<dbReference type="EMBL" id="BMHB01000002">
    <property type="protein sequence ID" value="GGI17018.1"/>
    <property type="molecule type" value="Genomic_DNA"/>
</dbReference>
<dbReference type="InterPro" id="IPR003660">
    <property type="entry name" value="HAMP_dom"/>
</dbReference>
<proteinExistence type="predicted"/>
<evidence type="ECO:0000313" key="17">
    <source>
        <dbReference type="EMBL" id="GGI17018.1"/>
    </source>
</evidence>
<evidence type="ECO:0000256" key="3">
    <source>
        <dbReference type="ARBA" id="ARBA00012438"/>
    </source>
</evidence>
<dbReference type="InterPro" id="IPR004358">
    <property type="entry name" value="Sig_transdc_His_kin-like_C"/>
</dbReference>
<dbReference type="InterPro" id="IPR003594">
    <property type="entry name" value="HATPase_dom"/>
</dbReference>
<dbReference type="SMART" id="SM00388">
    <property type="entry name" value="HisKA"/>
    <property type="match status" value="1"/>
</dbReference>
<keyword evidence="8" id="KW-0547">Nucleotide-binding</keyword>
<evidence type="ECO:0000256" key="5">
    <source>
        <dbReference type="ARBA" id="ARBA00022553"/>
    </source>
</evidence>
<keyword evidence="10" id="KW-0067">ATP-binding</keyword>
<keyword evidence="5" id="KW-0597">Phosphoprotein</keyword>
<dbReference type="SUPFAM" id="SSF47384">
    <property type="entry name" value="Homodimeric domain of signal transducing histidine kinase"/>
    <property type="match status" value="1"/>
</dbReference>
<dbReference type="SUPFAM" id="SSF55874">
    <property type="entry name" value="ATPase domain of HSP90 chaperone/DNA topoisomerase II/histidine kinase"/>
    <property type="match status" value="1"/>
</dbReference>
<evidence type="ECO:0000256" key="10">
    <source>
        <dbReference type="ARBA" id="ARBA00022840"/>
    </source>
</evidence>
<dbReference type="Gene3D" id="6.10.340.10">
    <property type="match status" value="1"/>
</dbReference>
<dbReference type="PANTHER" id="PTHR45528:SF1">
    <property type="entry name" value="SENSOR HISTIDINE KINASE CPXA"/>
    <property type="match status" value="1"/>
</dbReference>
<evidence type="ECO:0000256" key="1">
    <source>
        <dbReference type="ARBA" id="ARBA00000085"/>
    </source>
</evidence>
<comment type="caution">
    <text evidence="17">The sequence shown here is derived from an EMBL/GenBank/DDBJ whole genome shotgun (WGS) entry which is preliminary data.</text>
</comment>
<evidence type="ECO:0000259" key="15">
    <source>
        <dbReference type="PROSITE" id="PS50109"/>
    </source>
</evidence>
<evidence type="ECO:0000256" key="6">
    <source>
        <dbReference type="ARBA" id="ARBA00022679"/>
    </source>
</evidence>
<sequence length="490" mass="56236">MSIRLRMLLSYTAMLVVTIGLFIISGLLMILAITGDMGSIKHLFANHYSHKPITAQEESVFLDLKYLALKQPEQLLDEDTLKAYDEQLKDVSSALIIRKGDSFVYKTDKLKSIHGVKNLPKFEPSNIHIRDTISYGKYYFSYVKFDFYFNDKDLGSIFVIKKVSPYVALSKNLFPILIGVLLILLIVTNGILNFLVTRSIVTPLSALKLATQKIRDGNLNFKVTARSNDEIGQLSVAYEEMRQRLKESIDLQLKYEENRKELISNISHDLRTPITAIKGYVEGIKDGVADSPQKMDSYLSTIYNRATDMDALIDDLFLFSKLDLKKIQFNFEEIDMVRYINYFIEELSWEFEEQGIEVRFHINENNHELVIADREKLKRVFVNIIQNSIKHMKSHEKIIEFSIENTNEFIKIEIRDNGNGIEPTSIPHIFDRFYRADNARNALTGGSGLGLAISKQIIHEHGGDIWVESELRKGTSIFFTLQYAKKSEGS</sequence>
<dbReference type="CDD" id="cd00082">
    <property type="entry name" value="HisKA"/>
    <property type="match status" value="1"/>
</dbReference>
<dbReference type="EC" id="2.7.13.3" evidence="3"/>
<evidence type="ECO:0000256" key="13">
    <source>
        <dbReference type="ARBA" id="ARBA00023136"/>
    </source>
</evidence>